<evidence type="ECO:0000259" key="9">
    <source>
        <dbReference type="PROSITE" id="PS51706"/>
    </source>
</evidence>
<comment type="similarity">
    <text evidence="2">Belongs to the TRAFAC class TrmE-Era-EngA-EngB-Septin-like GTPase superfamily. EngB GTPase family.</text>
</comment>
<evidence type="ECO:0000256" key="2">
    <source>
        <dbReference type="ARBA" id="ARBA00009638"/>
    </source>
</evidence>
<evidence type="ECO:0000313" key="10">
    <source>
        <dbReference type="EMBL" id="OCK76880.1"/>
    </source>
</evidence>
<feature type="domain" description="EngB-type G" evidence="9">
    <location>
        <begin position="108"/>
        <end position="304"/>
    </location>
</feature>
<dbReference type="GO" id="GO:0005739">
    <property type="term" value="C:mitochondrion"/>
    <property type="evidence" value="ECO:0007669"/>
    <property type="project" value="TreeGrafter"/>
</dbReference>
<feature type="region of interest" description="Disordered" evidence="8">
    <location>
        <begin position="19"/>
        <end position="58"/>
    </location>
</feature>
<comment type="cofactor">
    <cofactor evidence="1">
        <name>Mg(2+)</name>
        <dbReference type="ChEBI" id="CHEBI:18420"/>
    </cofactor>
</comment>
<evidence type="ECO:0000256" key="4">
    <source>
        <dbReference type="ARBA" id="ARBA00022723"/>
    </source>
</evidence>
<dbReference type="InterPro" id="IPR027417">
    <property type="entry name" value="P-loop_NTPase"/>
</dbReference>
<evidence type="ECO:0000256" key="7">
    <source>
        <dbReference type="ARBA" id="ARBA00023134"/>
    </source>
</evidence>
<dbReference type="PRINTS" id="PR00326">
    <property type="entry name" value="GTP1OBG"/>
</dbReference>
<evidence type="ECO:0000256" key="6">
    <source>
        <dbReference type="ARBA" id="ARBA00022842"/>
    </source>
</evidence>
<evidence type="ECO:0000256" key="5">
    <source>
        <dbReference type="ARBA" id="ARBA00022741"/>
    </source>
</evidence>
<keyword evidence="5" id="KW-0547">Nucleotide-binding</keyword>
<evidence type="ECO:0000313" key="11">
    <source>
        <dbReference type="Proteomes" id="UP000250266"/>
    </source>
</evidence>
<keyword evidence="7" id="KW-0342">GTP-binding</keyword>
<dbReference type="AlphaFoldDB" id="A0A8E2JBV0"/>
<feature type="compositionally biased region" description="Basic and acidic residues" evidence="8">
    <location>
        <begin position="39"/>
        <end position="49"/>
    </location>
</feature>
<dbReference type="HAMAP" id="MF_00321">
    <property type="entry name" value="GTPase_EngB"/>
    <property type="match status" value="1"/>
</dbReference>
<dbReference type="SUPFAM" id="SSF52540">
    <property type="entry name" value="P-loop containing nucleoside triphosphate hydrolases"/>
    <property type="match status" value="1"/>
</dbReference>
<gene>
    <name evidence="10" type="ORF">K432DRAFT_407783</name>
</gene>
<dbReference type="InterPro" id="IPR006073">
    <property type="entry name" value="GTP-bd"/>
</dbReference>
<dbReference type="GO" id="GO:0005525">
    <property type="term" value="F:GTP binding"/>
    <property type="evidence" value="ECO:0007669"/>
    <property type="project" value="UniProtKB-KW"/>
</dbReference>
<dbReference type="Proteomes" id="UP000250266">
    <property type="component" value="Unassembled WGS sequence"/>
</dbReference>
<evidence type="ECO:0000256" key="1">
    <source>
        <dbReference type="ARBA" id="ARBA00001946"/>
    </source>
</evidence>
<keyword evidence="11" id="KW-1185">Reference proteome</keyword>
<dbReference type="InterPro" id="IPR052279">
    <property type="entry name" value="EngB_GTPase"/>
</dbReference>
<dbReference type="PANTHER" id="PTHR46498">
    <property type="entry name" value="GTP-BINDING PROTEIN 8"/>
    <property type="match status" value="1"/>
</dbReference>
<dbReference type="PROSITE" id="PS51706">
    <property type="entry name" value="G_ENGB"/>
    <property type="match status" value="1"/>
</dbReference>
<dbReference type="InterPro" id="IPR019987">
    <property type="entry name" value="GTP-bd_ribosome_bio_YsxC"/>
</dbReference>
<organism evidence="10 11">
    <name type="scientific">Lepidopterella palustris CBS 459.81</name>
    <dbReference type="NCBI Taxonomy" id="1314670"/>
    <lineage>
        <taxon>Eukaryota</taxon>
        <taxon>Fungi</taxon>
        <taxon>Dikarya</taxon>
        <taxon>Ascomycota</taxon>
        <taxon>Pezizomycotina</taxon>
        <taxon>Dothideomycetes</taxon>
        <taxon>Pleosporomycetidae</taxon>
        <taxon>Mytilinidiales</taxon>
        <taxon>Argynnaceae</taxon>
        <taxon>Lepidopterella</taxon>
    </lineage>
</organism>
<dbReference type="OrthoDB" id="391988at2759"/>
<evidence type="ECO:0000256" key="8">
    <source>
        <dbReference type="SAM" id="MobiDB-lite"/>
    </source>
</evidence>
<dbReference type="Pfam" id="PF01926">
    <property type="entry name" value="MMR_HSR1"/>
    <property type="match status" value="1"/>
</dbReference>
<protein>
    <recommendedName>
        <fullName evidence="3">GTP-binding protein 8</fullName>
    </recommendedName>
</protein>
<dbReference type="CDD" id="cd01876">
    <property type="entry name" value="YihA_EngB"/>
    <property type="match status" value="1"/>
</dbReference>
<evidence type="ECO:0000256" key="3">
    <source>
        <dbReference type="ARBA" id="ARBA00015370"/>
    </source>
</evidence>
<name>A0A8E2JBV0_9PEZI</name>
<keyword evidence="4" id="KW-0479">Metal-binding</keyword>
<dbReference type="InterPro" id="IPR030393">
    <property type="entry name" value="G_ENGB_dom"/>
</dbReference>
<reference evidence="10 11" key="1">
    <citation type="journal article" date="2016" name="Nat. Commun.">
        <title>Ectomycorrhizal ecology is imprinted in the genome of the dominant symbiotic fungus Cenococcum geophilum.</title>
        <authorList>
            <consortium name="DOE Joint Genome Institute"/>
            <person name="Peter M."/>
            <person name="Kohler A."/>
            <person name="Ohm R.A."/>
            <person name="Kuo A."/>
            <person name="Krutzmann J."/>
            <person name="Morin E."/>
            <person name="Arend M."/>
            <person name="Barry K.W."/>
            <person name="Binder M."/>
            <person name="Choi C."/>
            <person name="Clum A."/>
            <person name="Copeland A."/>
            <person name="Grisel N."/>
            <person name="Haridas S."/>
            <person name="Kipfer T."/>
            <person name="LaButti K."/>
            <person name="Lindquist E."/>
            <person name="Lipzen A."/>
            <person name="Maire R."/>
            <person name="Meier B."/>
            <person name="Mihaltcheva S."/>
            <person name="Molinier V."/>
            <person name="Murat C."/>
            <person name="Poggeler S."/>
            <person name="Quandt C.A."/>
            <person name="Sperisen C."/>
            <person name="Tritt A."/>
            <person name="Tisserant E."/>
            <person name="Crous P.W."/>
            <person name="Henrissat B."/>
            <person name="Nehls U."/>
            <person name="Egli S."/>
            <person name="Spatafora J.W."/>
            <person name="Grigoriev I.V."/>
            <person name="Martin F.M."/>
        </authorList>
    </citation>
    <scope>NUCLEOTIDE SEQUENCE [LARGE SCALE GENOMIC DNA]</scope>
    <source>
        <strain evidence="10 11">CBS 459.81</strain>
    </source>
</reference>
<proteinExistence type="inferred from homology"/>
<dbReference type="Gene3D" id="3.40.50.300">
    <property type="entry name" value="P-loop containing nucleotide triphosphate hydrolases"/>
    <property type="match status" value="1"/>
</dbReference>
<accession>A0A8E2JBV0</accession>
<keyword evidence="6" id="KW-0460">Magnesium</keyword>
<dbReference type="GO" id="GO:0046872">
    <property type="term" value="F:metal ion binding"/>
    <property type="evidence" value="ECO:0007669"/>
    <property type="project" value="UniProtKB-KW"/>
</dbReference>
<sequence length="359" mass="39716">MPSIRPRTPFICAQCTRALRSRRSASSRNAHTSSPAAYSKDKVSAKPDETAQPVPPRPSVVPLQKLNYYWETIPPTSRQLAYTSQFFHNPNPNFLCSANAFREFPLSDVPEVAFLGRSNVGKSSLLNAVFGRHNKPIAHTSSKPGRTKTMNAFGIGGGEYGVRLLQKTQQEHPKVIGRGGLVVVDMPGYGKGSREAWGTEILKYLRERRQMRRAFLLVDAEHGLKPGDLQILDIMQQNATPHQVILSKVDKIISPNGRETSQRVMDKRLKHLREVCDSIRKVLQPHGQRGLSALGEILACSSEYSHQGERLGIDGVRWAVLQAVGLGCGTDGFLRNPDIKEAAMPIIPPIKSAQMAKEQ</sequence>
<dbReference type="PANTHER" id="PTHR46498:SF1">
    <property type="entry name" value="GTP-BINDING PROTEIN 8"/>
    <property type="match status" value="1"/>
</dbReference>
<dbReference type="EMBL" id="KV745171">
    <property type="protein sequence ID" value="OCK76880.1"/>
    <property type="molecule type" value="Genomic_DNA"/>
</dbReference>